<organism evidence="1 2">
    <name type="scientific">Caenorhabditis japonica</name>
    <dbReference type="NCBI Taxonomy" id="281687"/>
    <lineage>
        <taxon>Eukaryota</taxon>
        <taxon>Metazoa</taxon>
        <taxon>Ecdysozoa</taxon>
        <taxon>Nematoda</taxon>
        <taxon>Chromadorea</taxon>
        <taxon>Rhabditida</taxon>
        <taxon>Rhabditina</taxon>
        <taxon>Rhabditomorpha</taxon>
        <taxon>Rhabditoidea</taxon>
        <taxon>Rhabditidae</taxon>
        <taxon>Peloderinae</taxon>
        <taxon>Caenorhabditis</taxon>
    </lineage>
</organism>
<accession>A0A8R1DK17</accession>
<dbReference type="Gene3D" id="3.30.420.10">
    <property type="entry name" value="Ribonuclease H-like superfamily/Ribonuclease H"/>
    <property type="match status" value="1"/>
</dbReference>
<evidence type="ECO:0008006" key="3">
    <source>
        <dbReference type="Google" id="ProtNLM"/>
    </source>
</evidence>
<proteinExistence type="predicted"/>
<dbReference type="GO" id="GO:0003676">
    <property type="term" value="F:nucleic acid binding"/>
    <property type="evidence" value="ECO:0007669"/>
    <property type="project" value="InterPro"/>
</dbReference>
<protein>
    <recommendedName>
        <fullName evidence="3">Tc1-like transposase DDE domain-containing protein</fullName>
    </recommendedName>
</protein>
<evidence type="ECO:0000313" key="1">
    <source>
        <dbReference type="EnsemblMetazoa" id="CJA04090.1"/>
    </source>
</evidence>
<dbReference type="AlphaFoldDB" id="A0A8R1DK17"/>
<dbReference type="PANTHER" id="PTHR33939">
    <property type="entry name" value="PROTEIN CBG22215"/>
    <property type="match status" value="1"/>
</dbReference>
<dbReference type="PANTHER" id="PTHR33939:SF1">
    <property type="entry name" value="DUF4371 DOMAIN-CONTAINING PROTEIN"/>
    <property type="match status" value="1"/>
</dbReference>
<evidence type="ECO:0000313" key="2">
    <source>
        <dbReference type="Proteomes" id="UP000005237"/>
    </source>
</evidence>
<sequence length="553" mass="63340">MYITALRKPVRALVPCGCGLAATKLIDLNNGIKKKYHNYLAILDSSHDGVLRIPGSNNEEKGPHVYRITRDSIMQTDPENIEDTLSKQTFGILKNFSFLEIPQEGDNWVTKKDIGKLVKNVYAQMEHMKIALGDIAHKTIFSSPVKCSAALLGVCERTIYRYKNDAKIKEKVLKLNKKQLALRLISPKQQEKIVSHIHHCYATESSFTVQSLLEDLQKKMGFPYGRTTLYYILKALFFGYKVSTYNPFTVTRHDIITWRHRFLHEIRNLRESGAFISYYDETWIYHGMTRDRNWNPMHSSCYEIAKMGNLENPVPEFPAASDKGRRATVLAILTESGILPGSVKVMVSNKKPEDEKMDYHSTMNAEEYKKYIFSNFASLTNACPVGRENILCIDNASYHNTAVEKVNNVLNYKFHDLFKIPTSASRKNDIADFLETAGLARGRRRNIAEKILIAPRMRPINCVATHPRKTTPKKESKGKDMDSLHNIVLLDQATYDKLNKKVRKRAIHFMENEVTEEVAARTFEHVIDLEMQIRQVMEDSSHDRDGNISDADD</sequence>
<keyword evidence="2" id="KW-1185">Reference proteome</keyword>
<reference evidence="2" key="1">
    <citation type="submission" date="2010-08" db="EMBL/GenBank/DDBJ databases">
        <authorList>
            <consortium name="Caenorhabditis japonica Sequencing Consortium"/>
            <person name="Wilson R.K."/>
        </authorList>
    </citation>
    <scope>NUCLEOTIDE SEQUENCE [LARGE SCALE GENOMIC DNA]</scope>
    <source>
        <strain evidence="2">DF5081</strain>
    </source>
</reference>
<dbReference type="EnsemblMetazoa" id="CJA04090.1">
    <property type="protein sequence ID" value="CJA04090.1"/>
    <property type="gene ID" value="WBGene00123294"/>
</dbReference>
<reference evidence="1" key="2">
    <citation type="submission" date="2022-06" db="UniProtKB">
        <authorList>
            <consortium name="EnsemblMetazoa"/>
        </authorList>
    </citation>
    <scope>IDENTIFICATION</scope>
    <source>
        <strain evidence="1">DF5081</strain>
    </source>
</reference>
<name>A0A8R1DK17_CAEJA</name>
<dbReference type="InterPro" id="IPR036397">
    <property type="entry name" value="RNaseH_sf"/>
</dbReference>
<dbReference type="Gene3D" id="3.30.63.20">
    <property type="match status" value="1"/>
</dbReference>
<dbReference type="Proteomes" id="UP000005237">
    <property type="component" value="Unassembled WGS sequence"/>
</dbReference>